<dbReference type="Proteomes" id="UP000037510">
    <property type="component" value="Unassembled WGS sequence"/>
</dbReference>
<dbReference type="CDD" id="cd16021">
    <property type="entry name" value="ALP_like"/>
    <property type="match status" value="1"/>
</dbReference>
<name>A0A0L7LA27_OPEBR</name>
<proteinExistence type="predicted"/>
<protein>
    <submittedName>
        <fullName evidence="1">Uncharacterized protein</fullName>
    </submittedName>
</protein>
<evidence type="ECO:0000313" key="1">
    <source>
        <dbReference type="EMBL" id="KOB72244.1"/>
    </source>
</evidence>
<dbReference type="Pfam" id="PF02995">
    <property type="entry name" value="DUF229"/>
    <property type="match status" value="2"/>
</dbReference>
<dbReference type="GO" id="GO:0005615">
    <property type="term" value="C:extracellular space"/>
    <property type="evidence" value="ECO:0007669"/>
    <property type="project" value="TreeGrafter"/>
</dbReference>
<dbReference type="InterPro" id="IPR017850">
    <property type="entry name" value="Alkaline_phosphatase_core_sf"/>
</dbReference>
<dbReference type="STRING" id="104452.A0A0L7LA27"/>
<dbReference type="PANTHER" id="PTHR10974:SF1">
    <property type="entry name" value="FI08016P-RELATED"/>
    <property type="match status" value="1"/>
</dbReference>
<feature type="non-terminal residue" evidence="1">
    <location>
        <position position="1"/>
    </location>
</feature>
<keyword evidence="2" id="KW-1185">Reference proteome</keyword>
<accession>A0A0L7LA27</accession>
<dbReference type="EMBL" id="JTDY01002045">
    <property type="protein sequence ID" value="KOB72244.1"/>
    <property type="molecule type" value="Genomic_DNA"/>
</dbReference>
<dbReference type="Gene3D" id="3.40.720.10">
    <property type="entry name" value="Alkaline Phosphatase, subunit A"/>
    <property type="match status" value="1"/>
</dbReference>
<dbReference type="InterPro" id="IPR004245">
    <property type="entry name" value="DUF229"/>
</dbReference>
<dbReference type="AlphaFoldDB" id="A0A0L7LA27"/>
<sequence length="486" mass="54925">DLEHTLQEAVKEDKGSGCEFPQLDPFAKEATQFDKVAPKIRCEGQDWVRCYVNILFENDFAYTIGPPTVVLNEGVYTLTKSDHATVSCMGNYKHKTAPPPGRENSLDVLILGFDSASKNGFIRKMPKSYKFLTEELGATVMNGYNIVGDGTPAALFPILTGKTELELPDFRKISKYKGFKKQPADHYLRALYLEARKLRICGDNLYCMGDTLNYKMMMNITEQLFKLDGKLFAFTFISDITHNNFNLIAVADGDTRSFLEALRASGRMDNTLLIVMGDHGPRYADVRNTLQGKFEERMPLMAIRLPEALKRSRPDVAAILRNNSQVLTTPHDLHETLLDAMGLERYANHYKIRGADLTRGISLFKPIPSTRSCSEAGIEPHWCACVAWDSVSPSESIYKKAAEAFLEYINSLTQYVRSKCVPRTLTSIEWVMRRHANRKMLAFSESKDIDGFIANFNSNFKGYNAEPSCISATHPHLNMYCYCRDQ</sequence>
<dbReference type="SUPFAM" id="SSF53649">
    <property type="entry name" value="Alkaline phosphatase-like"/>
    <property type="match status" value="1"/>
</dbReference>
<evidence type="ECO:0000313" key="2">
    <source>
        <dbReference type="Proteomes" id="UP000037510"/>
    </source>
</evidence>
<dbReference type="PANTHER" id="PTHR10974">
    <property type="entry name" value="FI08016P-RELATED"/>
    <property type="match status" value="1"/>
</dbReference>
<reference evidence="1 2" key="1">
    <citation type="journal article" date="2015" name="Genome Biol. Evol.">
        <title>The genome of winter moth (Operophtera brumata) provides a genomic perspective on sexual dimorphism and phenology.</title>
        <authorList>
            <person name="Derks M.F."/>
            <person name="Smit S."/>
            <person name="Salis L."/>
            <person name="Schijlen E."/>
            <person name="Bossers A."/>
            <person name="Mateman C."/>
            <person name="Pijl A.S."/>
            <person name="de Ridder D."/>
            <person name="Groenen M.A."/>
            <person name="Visser M.E."/>
            <person name="Megens H.J."/>
        </authorList>
    </citation>
    <scope>NUCLEOTIDE SEQUENCE [LARGE SCALE GENOMIC DNA]</scope>
    <source>
        <strain evidence="1">WM2013NL</strain>
        <tissue evidence="1">Head and thorax</tissue>
    </source>
</reference>
<gene>
    <name evidence="1" type="ORF">OBRU01_12570</name>
</gene>
<feature type="non-terminal residue" evidence="1">
    <location>
        <position position="486"/>
    </location>
</feature>
<organism evidence="1 2">
    <name type="scientific">Operophtera brumata</name>
    <name type="common">Winter moth</name>
    <name type="synonym">Phalaena brumata</name>
    <dbReference type="NCBI Taxonomy" id="104452"/>
    <lineage>
        <taxon>Eukaryota</taxon>
        <taxon>Metazoa</taxon>
        <taxon>Ecdysozoa</taxon>
        <taxon>Arthropoda</taxon>
        <taxon>Hexapoda</taxon>
        <taxon>Insecta</taxon>
        <taxon>Pterygota</taxon>
        <taxon>Neoptera</taxon>
        <taxon>Endopterygota</taxon>
        <taxon>Lepidoptera</taxon>
        <taxon>Glossata</taxon>
        <taxon>Ditrysia</taxon>
        <taxon>Geometroidea</taxon>
        <taxon>Geometridae</taxon>
        <taxon>Larentiinae</taxon>
        <taxon>Operophtera</taxon>
    </lineage>
</organism>
<comment type="caution">
    <text evidence="1">The sequence shown here is derived from an EMBL/GenBank/DDBJ whole genome shotgun (WGS) entry which is preliminary data.</text>
</comment>